<organism evidence="1 2">
    <name type="scientific">Micromonas commoda (strain RCC299 / NOUM17 / CCMP2709)</name>
    <name type="common">Picoplanktonic green alga</name>
    <dbReference type="NCBI Taxonomy" id="296587"/>
    <lineage>
        <taxon>Eukaryota</taxon>
        <taxon>Viridiplantae</taxon>
        <taxon>Chlorophyta</taxon>
        <taxon>Mamiellophyceae</taxon>
        <taxon>Mamiellales</taxon>
        <taxon>Mamiellaceae</taxon>
        <taxon>Micromonas</taxon>
    </lineage>
</organism>
<dbReference type="GeneID" id="8243983"/>
<keyword evidence="2" id="KW-1185">Reference proteome</keyword>
<accession>C1E7C5</accession>
<dbReference type="InParanoid" id="C1E7C5"/>
<name>C1E7C5_MICCC</name>
<sequence length="86" mass="8909">MCRDINGGGKRRCLFGVCGILDSVGDFISDVGQKIASSGTVKNTASLEVVGEVRYDFDTQSLGASASITGEVCILSICAGFDESIP</sequence>
<dbReference type="Proteomes" id="UP000002009">
    <property type="component" value="Chromosome 5"/>
</dbReference>
<evidence type="ECO:0000313" key="2">
    <source>
        <dbReference type="Proteomes" id="UP000002009"/>
    </source>
</evidence>
<dbReference type="RefSeq" id="XP_002502326.1">
    <property type="nucleotide sequence ID" value="XM_002502280.1"/>
</dbReference>
<evidence type="ECO:0000313" key="1">
    <source>
        <dbReference type="EMBL" id="ACO63584.1"/>
    </source>
</evidence>
<dbReference type="KEGG" id="mis:MICPUN_108350"/>
<dbReference type="AlphaFoldDB" id="C1E7C5"/>
<dbReference type="EMBL" id="CP001326">
    <property type="protein sequence ID" value="ACO63584.1"/>
    <property type="molecule type" value="Genomic_DNA"/>
</dbReference>
<reference evidence="1 2" key="1">
    <citation type="journal article" date="2009" name="Science">
        <title>Green evolution and dynamic adaptations revealed by genomes of the marine picoeukaryotes Micromonas.</title>
        <authorList>
            <person name="Worden A.Z."/>
            <person name="Lee J.H."/>
            <person name="Mock T."/>
            <person name="Rouze P."/>
            <person name="Simmons M.P."/>
            <person name="Aerts A.L."/>
            <person name="Allen A.E."/>
            <person name="Cuvelier M.L."/>
            <person name="Derelle E."/>
            <person name="Everett M.V."/>
            <person name="Foulon E."/>
            <person name="Grimwood J."/>
            <person name="Gundlach H."/>
            <person name="Henrissat B."/>
            <person name="Napoli C."/>
            <person name="McDonald S.M."/>
            <person name="Parker M.S."/>
            <person name="Rombauts S."/>
            <person name="Salamov A."/>
            <person name="Von Dassow P."/>
            <person name="Badger J.H."/>
            <person name="Coutinho P.M."/>
            <person name="Demir E."/>
            <person name="Dubchak I."/>
            <person name="Gentemann C."/>
            <person name="Eikrem W."/>
            <person name="Gready J.E."/>
            <person name="John U."/>
            <person name="Lanier W."/>
            <person name="Lindquist E.A."/>
            <person name="Lucas S."/>
            <person name="Mayer K.F."/>
            <person name="Moreau H."/>
            <person name="Not F."/>
            <person name="Otillar R."/>
            <person name="Panaud O."/>
            <person name="Pangilinan J."/>
            <person name="Paulsen I."/>
            <person name="Piegu B."/>
            <person name="Poliakov A."/>
            <person name="Robbens S."/>
            <person name="Schmutz J."/>
            <person name="Toulza E."/>
            <person name="Wyss T."/>
            <person name="Zelensky A."/>
            <person name="Zhou K."/>
            <person name="Armbrust E.V."/>
            <person name="Bhattacharya D."/>
            <person name="Goodenough U.W."/>
            <person name="Van de Peer Y."/>
            <person name="Grigoriev I.V."/>
        </authorList>
    </citation>
    <scope>NUCLEOTIDE SEQUENCE [LARGE SCALE GENOMIC DNA]</scope>
    <source>
        <strain evidence="2">RCC299 / NOUM17</strain>
    </source>
</reference>
<proteinExistence type="predicted"/>
<protein>
    <submittedName>
        <fullName evidence="1">Uncharacterized protein</fullName>
    </submittedName>
</protein>
<gene>
    <name evidence="1" type="ORF">MICPUN_108350</name>
</gene>